<dbReference type="GeneID" id="37270604"/>
<keyword evidence="6 8" id="KW-0539">Nucleus</keyword>
<protein>
    <recommendedName>
        <fullName evidence="3 8">U3 small nucleolar RNA-associated protein 10</fullName>
    </recommendedName>
</protein>
<evidence type="ECO:0000259" key="9">
    <source>
        <dbReference type="SMART" id="SM01036"/>
    </source>
</evidence>
<dbReference type="GO" id="GO:0000462">
    <property type="term" value="P:maturation of SSU-rRNA from tricistronic rRNA transcript (SSU-rRNA, 5.8S rRNA, LSU-rRNA)"/>
    <property type="evidence" value="ECO:0007669"/>
    <property type="project" value="TreeGrafter"/>
</dbReference>
<sequence>MTSLAAQLSAVRSLNASRLASSAALTSQVSYLFPADTAATQDIATVHALGVNGWSALCAQDAALARWEGGVMLFGETSKELDRVTRGKEENEQIDRLVAAWLAKVGAVLLGKPAAKCLEWLVRRFRIQEFSVPELVGAFLPYHETPQFARMLQICKLDNSPSLAFLVPLQKSGTPLPSSVLLKALMGPAHSTPSLETLRFIVGLVSPTQRPHRALLGFWTSTLAQLCLRWSGQAAGASAAATRKRSAPGAEDMLPILLPAAVSMATAQGTGAHDSNLGGLMLLCAIGSAFPLAPLAVRTTLDAVFAAPLPPSSARAAVAAAYTLVCGVDEQDSPLALQTPADALISPSTLEALLALPNLEQDLAIAAASYSIRPFLAHMVQALISSGSRPELLASLLTAETTPDDVVRAAVVLLLAGAAADGRALRLQTLAQLRQRRPAIVDDAVRELTGELVSDEQRTATWASMRGVLRLQAGGSTDAKDGDDALWLGVNDAEPGARALALRSLADAVASGELSAKDTFVRDVLRARLADTDVDVLAMLHGPCLALVNSALEPNESIEAALVALKDTQLGHQAAASHVRFVLSLLEQQPALAARFWWEAIWPRVLATKISRKTSDDVLEAIRKADLTKATDTRTRDFALLQAVAAAPTDGEASALNEARARAISKELAATNRKGFGLHLNFLLEQLAANNGAGTLLALLTLEALVPLLDEARFVTAASRALSAVRLAVDDGEDEASQAVYAKPGSARTARKLHAALLVSIARSLPVDNATPLALGSASGVRAIAERIYTIANARSTPPALSRQVLAVLFGRMREYTLPFLAGIWTGEDGPPAGLRFIALRHARAFVSACGQRDFQTLLPAFLLALRSEDASLRLEALECLEAVAKLATDGADVFCLDAVYGVEASKSLLYLETRDVARFATDVVAAREAFRHNSQHVTAWLAEHLSVTRSDGKRDGNYKRALLSCLASHVVSWPSPAARLALLDLLRSVSTTSKVKDLQPLIAALVRQNAGMPDEAYAALLFAAYDRNSRTAIEDASSGAWALMLEALASPAALVQRSAANALKDGLAPVLRGAQLREAFELLAGIASDPSATPVPEVGQALASLPLDAALLVPLLSDLRLAISHGALSSPQAKRSKTSQDGDVAVTRSAAVLTRMLESAVGRPLETSAALLAELFEVLRIAVEMHTSRLIDAELLVQSSMACIAQALERVAKPGLDTESFAASSPEIVQALRSDTVINVVKTSSNPQTFHQALLLLALIATLDPEPVLHNAMPIFTFVGSSVLQRDDALSFAVVERTLRAIVPPLVKSLRRATADASYLQLLQASRAFLCIFTDAATHVPRHRRTFFFRLLVEVLGAADFLAPTAMLLVDRSAHKIVKQAPDEVAATLALPLSLLQPHSAALRLASLNQVWDEALRLWAQRARDPTAAQEHLFLDPLTRMDLEHTGKHPEPARRIRALLAYIVAAIDERDLREALEEESVPAAMEAFVQRALSLANVPDAAIAASARQALGSMMALVPADVFLAVVLELLGDKSTERQRSGLELLAVRLAGLPAEDRAAAAAQTPRVIDAALAALHGPLEKPALSALAAIASSCVAAEQAPLAASIPELLKTGEQAQLVLSPLSRRLGSRLIPHLAALVSFCVEAPSVGAFGTLAGLVSSVPTFMATHLGAIVWLSATPALQAADAQTSEAKAALVELLNACVRRIPALQVFEALAAVWDPQGSKHLHLAVLELLHRVLRAGDRTAIASIYKPVFRFMLRVLDLRRDCTLSAADLAAVEDRCVGAFVRMVLKLNETTFRPLFLRIYDWAALDLAEEDTPVDDAALCARRLVLYKVINGLLDALKGLVANYYATVLDLSVELLEDGRVPAPLHAAVVQSILKSARYDEGTFWSPVRVAKLVPVLLARLAGTARAAHGDAVSTTSALSQTLAALALAVPDERSIKLINGGLLTKARHEDARVKLAALAAVRQLWAQEDLAPTLLGLVPETVPHISELLDADEHAVLDATNGVVTAIEGVLGEPLSAYLQ</sequence>
<evidence type="ECO:0000256" key="5">
    <source>
        <dbReference type="ARBA" id="ARBA00022552"/>
    </source>
</evidence>
<keyword evidence="7 8" id="KW-0687">Ribonucleoprotein</keyword>
<dbReference type="RefSeq" id="XP_025596567.1">
    <property type="nucleotide sequence ID" value="XM_025743060.1"/>
</dbReference>
<evidence type="ECO:0000313" key="11">
    <source>
        <dbReference type="Proteomes" id="UP000245946"/>
    </source>
</evidence>
<dbReference type="PANTHER" id="PTHR13457">
    <property type="entry name" value="BAP28"/>
    <property type="match status" value="1"/>
</dbReference>
<keyword evidence="4 8" id="KW-0690">Ribosome biogenesis</keyword>
<dbReference type="GO" id="GO:0034455">
    <property type="term" value="C:t-UTP complex"/>
    <property type="evidence" value="ECO:0007669"/>
    <property type="project" value="TreeGrafter"/>
</dbReference>
<dbReference type="STRING" id="58919.A0A316Z5P4"/>
<dbReference type="InterPro" id="IPR016024">
    <property type="entry name" value="ARM-type_fold"/>
</dbReference>
<dbReference type="Pfam" id="PF23243">
    <property type="entry name" value="HEAT_HEATR1"/>
    <property type="match status" value="1"/>
</dbReference>
<dbReference type="GO" id="GO:0030686">
    <property type="term" value="C:90S preribosome"/>
    <property type="evidence" value="ECO:0007669"/>
    <property type="project" value="TreeGrafter"/>
</dbReference>
<dbReference type="InterPro" id="IPR022125">
    <property type="entry name" value="U3snoRNP10_N"/>
</dbReference>
<gene>
    <name evidence="10" type="ORF">FA09DRAFT_331516</name>
</gene>
<evidence type="ECO:0000256" key="2">
    <source>
        <dbReference type="ARBA" id="ARBA00010559"/>
    </source>
</evidence>
<evidence type="ECO:0000256" key="1">
    <source>
        <dbReference type="ARBA" id="ARBA00004604"/>
    </source>
</evidence>
<evidence type="ECO:0000256" key="6">
    <source>
        <dbReference type="ARBA" id="ARBA00023242"/>
    </source>
</evidence>
<organism evidence="10 11">
    <name type="scientific">Tilletiopsis washingtonensis</name>
    <dbReference type="NCBI Taxonomy" id="58919"/>
    <lineage>
        <taxon>Eukaryota</taxon>
        <taxon>Fungi</taxon>
        <taxon>Dikarya</taxon>
        <taxon>Basidiomycota</taxon>
        <taxon>Ustilaginomycotina</taxon>
        <taxon>Exobasidiomycetes</taxon>
        <taxon>Entylomatales</taxon>
        <taxon>Entylomatales incertae sedis</taxon>
        <taxon>Tilletiopsis</taxon>
    </lineage>
</organism>
<reference evidence="10 11" key="1">
    <citation type="journal article" date="2018" name="Mol. Biol. Evol.">
        <title>Broad Genomic Sampling Reveals a Smut Pathogenic Ancestry of the Fungal Clade Ustilaginomycotina.</title>
        <authorList>
            <person name="Kijpornyongpan T."/>
            <person name="Mondo S.J."/>
            <person name="Barry K."/>
            <person name="Sandor L."/>
            <person name="Lee J."/>
            <person name="Lipzen A."/>
            <person name="Pangilinan J."/>
            <person name="LaButti K."/>
            <person name="Hainaut M."/>
            <person name="Henrissat B."/>
            <person name="Grigoriev I.V."/>
            <person name="Spatafora J.W."/>
            <person name="Aime M.C."/>
        </authorList>
    </citation>
    <scope>NUCLEOTIDE SEQUENCE [LARGE SCALE GENOMIC DNA]</scope>
    <source>
        <strain evidence="10 11">MCA 4186</strain>
    </source>
</reference>
<dbReference type="SMART" id="SM01036">
    <property type="entry name" value="BP28CT"/>
    <property type="match status" value="1"/>
</dbReference>
<dbReference type="Proteomes" id="UP000245946">
    <property type="component" value="Unassembled WGS sequence"/>
</dbReference>
<dbReference type="InterPro" id="IPR040191">
    <property type="entry name" value="UTP10"/>
</dbReference>
<dbReference type="GO" id="GO:0030515">
    <property type="term" value="F:snoRNA binding"/>
    <property type="evidence" value="ECO:0007669"/>
    <property type="project" value="TreeGrafter"/>
</dbReference>
<dbReference type="OrthoDB" id="31183at2759"/>
<evidence type="ECO:0000256" key="3">
    <source>
        <dbReference type="ARBA" id="ARBA00015399"/>
    </source>
</evidence>
<comment type="similarity">
    <text evidence="2 8">Belongs to the HEATR1/UTP10 family.</text>
</comment>
<keyword evidence="11" id="KW-1185">Reference proteome</keyword>
<accession>A0A316Z5P4</accession>
<evidence type="ECO:0000256" key="4">
    <source>
        <dbReference type="ARBA" id="ARBA00022517"/>
    </source>
</evidence>
<dbReference type="SUPFAM" id="SSF48371">
    <property type="entry name" value="ARM repeat"/>
    <property type="match status" value="2"/>
</dbReference>
<dbReference type="GO" id="GO:0032040">
    <property type="term" value="C:small-subunit processome"/>
    <property type="evidence" value="ECO:0007669"/>
    <property type="project" value="TreeGrafter"/>
</dbReference>
<evidence type="ECO:0000256" key="7">
    <source>
        <dbReference type="ARBA" id="ARBA00023274"/>
    </source>
</evidence>
<dbReference type="Pfam" id="PF08146">
    <property type="entry name" value="BP28CT"/>
    <property type="match status" value="1"/>
</dbReference>
<dbReference type="PANTHER" id="PTHR13457:SF1">
    <property type="entry name" value="HEAT REPEAT-CONTAINING PROTEIN 1"/>
    <property type="match status" value="1"/>
</dbReference>
<feature type="domain" description="BP28 C-terminal" evidence="9">
    <location>
        <begin position="1746"/>
        <end position="1892"/>
    </location>
</feature>
<proteinExistence type="inferred from homology"/>
<evidence type="ECO:0000256" key="8">
    <source>
        <dbReference type="RuleBase" id="RU367065"/>
    </source>
</evidence>
<dbReference type="Pfam" id="PF12397">
    <property type="entry name" value="U3snoRNP10"/>
    <property type="match status" value="1"/>
</dbReference>
<dbReference type="InterPro" id="IPR012954">
    <property type="entry name" value="BP28_C_dom"/>
</dbReference>
<dbReference type="GO" id="GO:0045943">
    <property type="term" value="P:positive regulation of transcription by RNA polymerase I"/>
    <property type="evidence" value="ECO:0007669"/>
    <property type="project" value="TreeGrafter"/>
</dbReference>
<name>A0A316Z5P4_9BASI</name>
<comment type="function">
    <text evidence="8">Involved in nucleolar processing of pre-18S ribosomal RNA.</text>
</comment>
<keyword evidence="5 8" id="KW-0698">rRNA processing</keyword>
<dbReference type="InterPro" id="IPR056473">
    <property type="entry name" value="HEAT_Utp10/HEAT1"/>
</dbReference>
<dbReference type="EMBL" id="KZ819300">
    <property type="protein sequence ID" value="PWN96288.1"/>
    <property type="molecule type" value="Genomic_DNA"/>
</dbReference>
<comment type="subcellular location">
    <subcellularLocation>
        <location evidence="1 8">Nucleus</location>
        <location evidence="1 8">Nucleolus</location>
    </subcellularLocation>
</comment>
<comment type="subunit">
    <text evidence="8">Component of the ribosomal small subunit (SSU) processome.</text>
</comment>
<evidence type="ECO:0000313" key="10">
    <source>
        <dbReference type="EMBL" id="PWN96288.1"/>
    </source>
</evidence>